<evidence type="ECO:0000313" key="1">
    <source>
        <dbReference type="EMBL" id="GGH94571.1"/>
    </source>
</evidence>
<accession>A0A8J3EQE6</accession>
<proteinExistence type="predicted"/>
<dbReference type="NCBIfam" id="TIGR03982">
    <property type="entry name" value="TIGR03982 family His-Xaa-Ser system protein"/>
    <property type="match status" value="1"/>
</dbReference>
<gene>
    <name evidence="1" type="ORF">GCM10011355_09070</name>
</gene>
<reference evidence="1" key="1">
    <citation type="journal article" date="2014" name="Int. J. Syst. Evol. Microbiol.">
        <title>Complete genome sequence of Corynebacterium casei LMG S-19264T (=DSM 44701T), isolated from a smear-ripened cheese.</title>
        <authorList>
            <consortium name="US DOE Joint Genome Institute (JGI-PGF)"/>
            <person name="Walter F."/>
            <person name="Albersmeier A."/>
            <person name="Kalinowski J."/>
            <person name="Ruckert C."/>
        </authorList>
    </citation>
    <scope>NUCLEOTIDE SEQUENCE</scope>
    <source>
        <strain evidence="1">CGMCC 1.14984</strain>
    </source>
</reference>
<protein>
    <submittedName>
        <fullName evidence="1">Uncharacterized protein</fullName>
    </submittedName>
</protein>
<reference evidence="1" key="2">
    <citation type="submission" date="2020-09" db="EMBL/GenBank/DDBJ databases">
        <authorList>
            <person name="Sun Q."/>
            <person name="Zhou Y."/>
        </authorList>
    </citation>
    <scope>NUCLEOTIDE SEQUENCE</scope>
    <source>
        <strain evidence="1">CGMCC 1.14984</strain>
    </source>
</reference>
<dbReference type="EMBL" id="BMGZ01000001">
    <property type="protein sequence ID" value="GGH94571.1"/>
    <property type="molecule type" value="Genomic_DNA"/>
</dbReference>
<sequence>MGWKRLEQSHRKRWTHCMWLHAKFSLALAFVLGLTVGVMASPVKRTVLIALFQSDYSDHVFACDIAMKSHLIAKLTVDQQPSAQSVNRLKAAEIGLLDCQDYDLFQKRLLRWGLTETDLGTMRLEAIEAQGQSLKEVVREHEFRY</sequence>
<dbReference type="AlphaFoldDB" id="A0A8J3EQE6"/>
<dbReference type="InterPro" id="IPR023814">
    <property type="entry name" value="His-Xaa-Ser_sys"/>
</dbReference>
<name>A0A8J3EQE6_9PROT</name>
<organism evidence="1 2">
    <name type="scientific">Aquisalinus luteolus</name>
    <dbReference type="NCBI Taxonomy" id="1566827"/>
    <lineage>
        <taxon>Bacteria</taxon>
        <taxon>Pseudomonadati</taxon>
        <taxon>Pseudomonadota</taxon>
        <taxon>Alphaproteobacteria</taxon>
        <taxon>Parvularculales</taxon>
        <taxon>Parvularculaceae</taxon>
        <taxon>Aquisalinus</taxon>
    </lineage>
</organism>
<dbReference type="Proteomes" id="UP000621856">
    <property type="component" value="Unassembled WGS sequence"/>
</dbReference>
<comment type="caution">
    <text evidence="1">The sequence shown here is derived from an EMBL/GenBank/DDBJ whole genome shotgun (WGS) entry which is preliminary data.</text>
</comment>
<evidence type="ECO:0000313" key="2">
    <source>
        <dbReference type="Proteomes" id="UP000621856"/>
    </source>
</evidence>